<feature type="compositionally biased region" description="Low complexity" evidence="4">
    <location>
        <begin position="226"/>
        <end position="236"/>
    </location>
</feature>
<dbReference type="Proteomes" id="UP000315783">
    <property type="component" value="Unassembled WGS sequence"/>
</dbReference>
<feature type="region of interest" description="Disordered" evidence="4">
    <location>
        <begin position="63"/>
        <end position="256"/>
    </location>
</feature>
<keyword evidence="2" id="KW-0560">Oxidoreductase</keyword>
<dbReference type="EMBL" id="SPUK01000013">
    <property type="protein sequence ID" value="TQV93131.1"/>
    <property type="molecule type" value="Genomic_DNA"/>
</dbReference>
<evidence type="ECO:0000256" key="3">
    <source>
        <dbReference type="ARBA" id="ARBA00023033"/>
    </source>
</evidence>
<gene>
    <name evidence="5" type="ORF">IF1G_08434</name>
</gene>
<dbReference type="AlphaFoldDB" id="A0A545UUI2"/>
<evidence type="ECO:0000256" key="4">
    <source>
        <dbReference type="SAM" id="MobiDB-lite"/>
    </source>
</evidence>
<dbReference type="SUPFAM" id="SSF51905">
    <property type="entry name" value="FAD/NAD(P)-binding domain"/>
    <property type="match status" value="1"/>
</dbReference>
<dbReference type="Gene3D" id="3.50.50.60">
    <property type="entry name" value="FAD/NAD(P)-binding domain"/>
    <property type="match status" value="1"/>
</dbReference>
<feature type="compositionally biased region" description="Basic residues" evidence="4">
    <location>
        <begin position="107"/>
        <end position="117"/>
    </location>
</feature>
<evidence type="ECO:0000256" key="2">
    <source>
        <dbReference type="ARBA" id="ARBA00023002"/>
    </source>
</evidence>
<sequence>MLQKNLLWSTIKEVIVRAGRAPVKVKTPTAALESAVCTFSPEIQHRVRRLTPFVFRYARRSQPGTTAFHQPPSLPAHRPSRPVPSRPVPSSSFSPARAPKNVTANGNHHRGSRHRRPVAGAGAGAVPAPRRGARGGAGAGRAGRRRADDAAGHAVPVPVGDARRHHGGVDCARGDVRPRLPLRRGPGRDPHGRHGGAVRRALHRRAPRRAARPPPQACRPRRRGAAPRQQGRPLRLCPRRRGPAQRDPGRGRPGDCRINSFARREFLGDANAATRPTGLAALRTMAEVAQMKADPLLADIADLETYSSHLWIAPGKSVMAYLIKEATLFNVVLSHPDDIDMSKFTPEQYRAFARDLVKDFEVRRLIEILLPRMQNFPVHAVPPLPRWTDPAGRFTLVGDAAHAMAFYLSMGVSMAVEDAVSLVTVLDLACPATCGGGGSGGGAVDHDKLKTALTVFEHARKERVHIVQDASLHGGNMLHVEDAAARDKVYAAMRADGLHDSDVSEATLATESLTYGLADKRVRDWCFAYDPVKYIKECYEKVA</sequence>
<dbReference type="STRING" id="43265.A0A545UUI2"/>
<dbReference type="PANTHER" id="PTHR13789">
    <property type="entry name" value="MONOOXYGENASE"/>
    <property type="match status" value="1"/>
</dbReference>
<evidence type="ECO:0000313" key="6">
    <source>
        <dbReference type="Proteomes" id="UP000315783"/>
    </source>
</evidence>
<comment type="caution">
    <text evidence="5">The sequence shown here is derived from an EMBL/GenBank/DDBJ whole genome shotgun (WGS) entry which is preliminary data.</text>
</comment>
<organism evidence="5 6">
    <name type="scientific">Cordyceps javanica</name>
    <dbReference type="NCBI Taxonomy" id="43265"/>
    <lineage>
        <taxon>Eukaryota</taxon>
        <taxon>Fungi</taxon>
        <taxon>Dikarya</taxon>
        <taxon>Ascomycota</taxon>
        <taxon>Pezizomycotina</taxon>
        <taxon>Sordariomycetes</taxon>
        <taxon>Hypocreomycetidae</taxon>
        <taxon>Hypocreales</taxon>
        <taxon>Cordycipitaceae</taxon>
        <taxon>Cordyceps</taxon>
    </lineage>
</organism>
<accession>A0A545UUI2</accession>
<dbReference type="InterPro" id="IPR036188">
    <property type="entry name" value="FAD/NAD-bd_sf"/>
</dbReference>
<reference evidence="5 6" key="1">
    <citation type="journal article" date="2019" name="Appl. Microbiol. Biotechnol.">
        <title>Genome sequence of Isaria javanica and comparative genome analysis insights into family S53 peptidase evolution in fungal entomopathogens.</title>
        <authorList>
            <person name="Lin R."/>
            <person name="Zhang X."/>
            <person name="Xin B."/>
            <person name="Zou M."/>
            <person name="Gao Y."/>
            <person name="Qin F."/>
            <person name="Hu Q."/>
            <person name="Xie B."/>
            <person name="Cheng X."/>
        </authorList>
    </citation>
    <scope>NUCLEOTIDE SEQUENCE [LARGE SCALE GENOMIC DNA]</scope>
    <source>
        <strain evidence="5 6">IJ1G</strain>
    </source>
</reference>
<keyword evidence="3" id="KW-0503">Monooxygenase</keyword>
<evidence type="ECO:0000313" key="5">
    <source>
        <dbReference type="EMBL" id="TQV93131.1"/>
    </source>
</evidence>
<dbReference type="GO" id="GO:0004497">
    <property type="term" value="F:monooxygenase activity"/>
    <property type="evidence" value="ECO:0007669"/>
    <property type="project" value="UniProtKB-KW"/>
</dbReference>
<name>A0A545UUI2_9HYPO</name>
<dbReference type="PANTHER" id="PTHR13789:SF306">
    <property type="entry name" value="HYDROXYLASE, PUTATIVE-RELATED"/>
    <property type="match status" value="1"/>
</dbReference>
<proteinExistence type="inferred from homology"/>
<feature type="compositionally biased region" description="Basic residues" evidence="4">
    <location>
        <begin position="193"/>
        <end position="211"/>
    </location>
</feature>
<protein>
    <submittedName>
        <fullName evidence="5">Salicylate hydroxylase</fullName>
    </submittedName>
</protein>
<feature type="compositionally biased region" description="Low complexity" evidence="4">
    <location>
        <begin position="118"/>
        <end position="130"/>
    </location>
</feature>
<comment type="similarity">
    <text evidence="1">Belongs to the paxM FAD-dependent monooxygenase family.</text>
</comment>
<feature type="compositionally biased region" description="Low complexity" evidence="4">
    <location>
        <begin position="88"/>
        <end position="99"/>
    </location>
</feature>
<dbReference type="InterPro" id="IPR050493">
    <property type="entry name" value="FAD-dep_Monooxygenase_BioMet"/>
</dbReference>
<keyword evidence="6" id="KW-1185">Reference proteome</keyword>
<evidence type="ECO:0000256" key="1">
    <source>
        <dbReference type="ARBA" id="ARBA00007992"/>
    </source>
</evidence>